<dbReference type="InterPro" id="IPR011990">
    <property type="entry name" value="TPR-like_helical_dom_sf"/>
</dbReference>
<dbReference type="GO" id="GO:0003729">
    <property type="term" value="F:mRNA binding"/>
    <property type="evidence" value="ECO:0007669"/>
    <property type="project" value="TreeGrafter"/>
</dbReference>
<dbReference type="AlphaFoldDB" id="A0AAV5AWH9"/>
<gene>
    <name evidence="2" type="ORF">Clacol_010566</name>
</gene>
<protein>
    <submittedName>
        <fullName evidence="2">Uncharacterized protein</fullName>
    </submittedName>
</protein>
<dbReference type="Gene3D" id="1.25.40.10">
    <property type="entry name" value="Tetratricopeptide repeat domain"/>
    <property type="match status" value="1"/>
</dbReference>
<evidence type="ECO:0000256" key="1">
    <source>
        <dbReference type="ARBA" id="ARBA00022737"/>
    </source>
</evidence>
<evidence type="ECO:0000313" key="3">
    <source>
        <dbReference type="Proteomes" id="UP001050691"/>
    </source>
</evidence>
<dbReference type="PANTHER" id="PTHR47933:SF11">
    <property type="entry name" value="PENTATRICOPEPTIDE REPEAT-CONTAINING PROTEIN 2"/>
    <property type="match status" value="1"/>
</dbReference>
<keyword evidence="1" id="KW-0677">Repeat</keyword>
<proteinExistence type="predicted"/>
<dbReference type="EMBL" id="BPWL01000017">
    <property type="protein sequence ID" value="GJJ16270.1"/>
    <property type="molecule type" value="Genomic_DNA"/>
</dbReference>
<sequence length="898" mass="102871">MLIARFRIQQKWNLRLSKFSNAVLSQHRSQNNFFYKSYHHAHGLKSSTFKNLGVSETARKSRIASSSIRVAMNFQDAIKAKEIAYETLKDTYKTNPTSKLGRQTPSRLVAHSLVHSLLRKGQVMDAAYEMKYIMSLGVTFHHRTLQKNISLLCSIPFSGTANQTVTSNFIVDSVYPGDSESSFLLSALYSRLPPPTRLATSLLITGRRYRQKRTEEMFNRLIDACLLQGEIVIATLLFVLLVKDWQFRSVVRASGSRDEPLVCDTETQQRLSHLGFPSPSFGKTIALHRLKIPYPEPATLQRILSSIKDRMVFTNTPTEAHLDSIKSLALLASLVEEKSLPYGNISFLLRVIQDCPRGAVYHTMTIRHRGQLQSLPVYKYLHNVLSDICYGLPSQKPKQADIVNPCMLPCLDLRSYNTLLHYVLRHRRSPAMANQIIEHLISHRKPPLKPDIVTYNILLRSASLLGRNDIAFIILERLKQPLNSGISSVEIPKLTSLDKQPRRNIPKQIATQTLTVPPRDHTTSITPDTYTLSSYVIHLVLTDQLDIMMKTLLELFPILILPANRWQGDSSEFQLSLERAVSYGPYVLAAFLDGCQKAGKTGMMERLWFLAKEAEFDSWKQPPRSRTYAPWCLSIEAYTSVMKCYASESKKGINAIRGHRNLSLASESYYKELALMKWDRQIARGWGHWIMQLQGKDLPINTSRHQMSKTMGWYLYNAMVDAALRLVQALTQFKVQMEIISPERRAQLQHLQFPVPDARFFNALLGVFGRRPGMQYRRIFSGRSWWKRKLRISLERFYRNEVSSPTYDNQLVEIARIMANYGYALPLGFQRVLVGQMAPIVRNVVRKREVAPRAVSICSIAYQPFATPVTKTRGLIFSWGRRRGRGRRRRPKPKSLIR</sequence>
<name>A0AAV5AWH9_9AGAM</name>
<dbReference type="Proteomes" id="UP001050691">
    <property type="component" value="Unassembled WGS sequence"/>
</dbReference>
<reference evidence="2" key="1">
    <citation type="submission" date="2021-10" db="EMBL/GenBank/DDBJ databases">
        <title>De novo Genome Assembly of Clathrus columnatus (Basidiomycota, Fungi) Using Illumina and Nanopore Sequence Data.</title>
        <authorList>
            <person name="Ogiso-Tanaka E."/>
            <person name="Itagaki H."/>
            <person name="Hosoya T."/>
            <person name="Hosaka K."/>
        </authorList>
    </citation>
    <scope>NUCLEOTIDE SEQUENCE</scope>
    <source>
        <strain evidence="2">MO-923</strain>
    </source>
</reference>
<organism evidence="2 3">
    <name type="scientific">Clathrus columnatus</name>
    <dbReference type="NCBI Taxonomy" id="1419009"/>
    <lineage>
        <taxon>Eukaryota</taxon>
        <taxon>Fungi</taxon>
        <taxon>Dikarya</taxon>
        <taxon>Basidiomycota</taxon>
        <taxon>Agaricomycotina</taxon>
        <taxon>Agaricomycetes</taxon>
        <taxon>Phallomycetidae</taxon>
        <taxon>Phallales</taxon>
        <taxon>Clathraceae</taxon>
        <taxon>Clathrus</taxon>
    </lineage>
</organism>
<comment type="caution">
    <text evidence="2">The sequence shown here is derived from an EMBL/GenBank/DDBJ whole genome shotgun (WGS) entry which is preliminary data.</text>
</comment>
<accession>A0AAV5AWH9</accession>
<evidence type="ECO:0000313" key="2">
    <source>
        <dbReference type="EMBL" id="GJJ16270.1"/>
    </source>
</evidence>
<keyword evidence="3" id="KW-1185">Reference proteome</keyword>
<dbReference type="InterPro" id="IPR051240">
    <property type="entry name" value="Mito_RNA-Proc/Resp"/>
</dbReference>
<dbReference type="PANTHER" id="PTHR47933">
    <property type="entry name" value="PENTATRICOPEPTIDE REPEAT-CONTAINING PROTEIN 1, MITOCHONDRIAL"/>
    <property type="match status" value="1"/>
</dbReference>